<dbReference type="PROSITE" id="PS00141">
    <property type="entry name" value="ASP_PROTEASE"/>
    <property type="match status" value="1"/>
</dbReference>
<evidence type="ECO:0008006" key="4">
    <source>
        <dbReference type="Google" id="ProtNLM"/>
    </source>
</evidence>
<proteinExistence type="predicted"/>
<name>A0A916EIF3_9GLOM</name>
<protein>
    <recommendedName>
        <fullName evidence="4">Peptidase A2 domain-containing protein</fullName>
    </recommendedName>
</protein>
<reference evidence="2" key="1">
    <citation type="submission" date="2020-05" db="EMBL/GenBank/DDBJ databases">
        <authorList>
            <person name="Rincon C."/>
            <person name="Sanders R I."/>
            <person name="Robbins C."/>
            <person name="Chaturvedi A."/>
        </authorList>
    </citation>
    <scope>NUCLEOTIDE SEQUENCE</scope>
    <source>
        <strain evidence="2">CHB12</strain>
    </source>
</reference>
<gene>
    <name evidence="2" type="ORF">CHRIB12_LOCUS22983</name>
</gene>
<evidence type="ECO:0000256" key="1">
    <source>
        <dbReference type="SAM" id="MobiDB-lite"/>
    </source>
</evidence>
<feature type="compositionally biased region" description="Polar residues" evidence="1">
    <location>
        <begin position="27"/>
        <end position="37"/>
    </location>
</feature>
<dbReference type="AlphaFoldDB" id="A0A916EIF3"/>
<dbReference type="VEuPathDB" id="FungiDB:RhiirFUN_000942"/>
<dbReference type="EMBL" id="CAGKOT010000084">
    <property type="protein sequence ID" value="CAB5393709.1"/>
    <property type="molecule type" value="Genomic_DNA"/>
</dbReference>
<sequence>MLRKILPKIEIKVPRKRKTLGAKDVKMSNSPSETNAVSEPALKNHSSDEKQNTASAEFTSKPAKNNEFVEGDLEEFAERLGIKEFTENKVKWKKFYNFAGLNFVWPSELNAYEHREVFDYIVDPIWEPDGKELAINTIEYRRLLESGILDEPKGTRIVDPIREPDGKELAIECRRLLGSGTLDESKGTRTHVLLVHGKVIGYGNEISSKQSKELQKKFPGCFYAPIVEPFVELRRFYAVADNNTKEWQTHISLRNVDNLSDVVTMSNTEQNFRMVIDTGASVTIIPFFLRQQLADYCDGWERFTVRASGYGNGVKITPASKNWDVRLGDGRNWSRWHSTKEIYSWPNNPPSYIDCGLIGYDVLNNIPHYKPCRVPYVFLRDDVFKQIQQLQDVA</sequence>
<dbReference type="Proteomes" id="UP000684084">
    <property type="component" value="Unassembled WGS sequence"/>
</dbReference>
<dbReference type="OrthoDB" id="2395011at2759"/>
<comment type="caution">
    <text evidence="2">The sequence shown here is derived from an EMBL/GenBank/DDBJ whole genome shotgun (WGS) entry which is preliminary data.</text>
</comment>
<dbReference type="GO" id="GO:0006508">
    <property type="term" value="P:proteolysis"/>
    <property type="evidence" value="ECO:0007669"/>
    <property type="project" value="InterPro"/>
</dbReference>
<evidence type="ECO:0000313" key="3">
    <source>
        <dbReference type="Proteomes" id="UP000684084"/>
    </source>
</evidence>
<dbReference type="GO" id="GO:0004190">
    <property type="term" value="F:aspartic-type endopeptidase activity"/>
    <property type="evidence" value="ECO:0007669"/>
    <property type="project" value="InterPro"/>
</dbReference>
<feature type="region of interest" description="Disordered" evidence="1">
    <location>
        <begin position="19"/>
        <end position="63"/>
    </location>
</feature>
<dbReference type="InterPro" id="IPR001969">
    <property type="entry name" value="Aspartic_peptidase_AS"/>
</dbReference>
<evidence type="ECO:0000313" key="2">
    <source>
        <dbReference type="EMBL" id="CAB5393709.1"/>
    </source>
</evidence>
<accession>A0A916EIF3</accession>
<organism evidence="2 3">
    <name type="scientific">Rhizophagus irregularis</name>
    <dbReference type="NCBI Taxonomy" id="588596"/>
    <lineage>
        <taxon>Eukaryota</taxon>
        <taxon>Fungi</taxon>
        <taxon>Fungi incertae sedis</taxon>
        <taxon>Mucoromycota</taxon>
        <taxon>Glomeromycotina</taxon>
        <taxon>Glomeromycetes</taxon>
        <taxon>Glomerales</taxon>
        <taxon>Glomeraceae</taxon>
        <taxon>Rhizophagus</taxon>
    </lineage>
</organism>